<proteinExistence type="inferred from homology"/>
<feature type="domain" description="ABC transporter" evidence="12">
    <location>
        <begin position="4"/>
        <end position="253"/>
    </location>
</feature>
<dbReference type="PANTHER" id="PTHR42855:SF1">
    <property type="entry name" value="ABC TRANSPORTER DOMAIN-CONTAINING PROTEIN"/>
    <property type="match status" value="1"/>
</dbReference>
<keyword evidence="7 11" id="KW-0238">DNA-binding</keyword>
<keyword evidence="2 11" id="KW-0677">Repeat</keyword>
<dbReference type="GO" id="GO:0003677">
    <property type="term" value="F:DNA binding"/>
    <property type="evidence" value="ECO:0007669"/>
    <property type="project" value="UniProtKB-UniRule"/>
</dbReference>
<dbReference type="GO" id="GO:0005737">
    <property type="term" value="C:cytoplasm"/>
    <property type="evidence" value="ECO:0007669"/>
    <property type="project" value="UniProtKB-SubCell"/>
</dbReference>
<keyword evidence="14" id="KW-1185">Reference proteome</keyword>
<keyword evidence="5 11" id="KW-0378">Hydrolase</keyword>
<keyword evidence="6 11" id="KW-0067">ATP-binding</keyword>
<dbReference type="FunFam" id="3.40.50.300:FF:000309">
    <property type="entry name" value="ABC transporter ATP-binding protein"/>
    <property type="match status" value="1"/>
</dbReference>
<dbReference type="PANTHER" id="PTHR42855">
    <property type="entry name" value="ABC TRANSPORTER ATP-BINDING SUBUNIT"/>
    <property type="match status" value="1"/>
</dbReference>
<dbReference type="EC" id="3.6.1.-" evidence="11"/>
<dbReference type="InterPro" id="IPR027417">
    <property type="entry name" value="P-loop_NTPase"/>
</dbReference>
<evidence type="ECO:0000256" key="5">
    <source>
        <dbReference type="ARBA" id="ARBA00022801"/>
    </source>
</evidence>
<keyword evidence="4 11" id="KW-0227">DNA damage</keyword>
<dbReference type="Gene3D" id="1.10.287.380">
    <property type="entry name" value="Valyl-tRNA synthetase, C-terminal domain"/>
    <property type="match status" value="1"/>
</dbReference>
<dbReference type="InterPro" id="IPR043686">
    <property type="entry name" value="Uup"/>
</dbReference>
<dbReference type="GO" id="GO:0016887">
    <property type="term" value="F:ATP hydrolysis activity"/>
    <property type="evidence" value="ECO:0007669"/>
    <property type="project" value="UniProtKB-UniRule"/>
</dbReference>
<comment type="subcellular location">
    <subcellularLocation>
        <location evidence="11">Cytoplasm</location>
    </subcellularLocation>
    <text evidence="11">Associates with ribosomes.</text>
</comment>
<keyword evidence="11" id="KW-0175">Coiled coil</keyword>
<keyword evidence="1 11" id="KW-0963">Cytoplasm</keyword>
<dbReference type="FunFam" id="3.40.50.300:FF:000011">
    <property type="entry name" value="Putative ABC transporter ATP-binding component"/>
    <property type="match status" value="1"/>
</dbReference>
<comment type="similarity">
    <text evidence="10 11">Belongs to the ABC transporter superfamily. ABCF family. Uup subfamily.</text>
</comment>
<evidence type="ECO:0000313" key="14">
    <source>
        <dbReference type="Proteomes" id="UP000230282"/>
    </source>
</evidence>
<comment type="caution">
    <text evidence="13">The sequence shown here is derived from an EMBL/GenBank/DDBJ whole genome shotgun (WGS) entry which is preliminary data.</text>
</comment>
<sequence length="643" mass="72583">MALISLTNGYLSFSDHPLLDYAELHIEAGERVCLVGRNGAGKSTLMKILAGETQMDDGRLQFERDLVVSRLEQDPPRNAQGNVFDYVAEGVGHLAELLKEYHHISLALEQDYSETQLNRLARVQAQLDHADGWRFESKIKEVLAKLALNADTLLSELSGGWLRKAALARALVCDPDVLLLDEPTNHLDVDAIEWLEEFLSGFAGSIVFISHDRSFIRKMATRIVDLDRGKLVSYPGDYDVYLTTKEENLRVEALQNELFDKKLAQEEIWIRQGIKARRTRNEGRVRALKALREERRQRRDVLGTAKLQIDHSSRSGKIVFELENVSYEIEGKKLLDNFSTTILRGDKIALVGPNGCGKTTFIKLLLGEIQPTSGSVRCGTKLDIAYFDQYRADLDPEKSVMDNVADGKQDIEVNGVKRHVLGYLQDFLFPPKRAMTPVKALSGGERNRLLLAKLLLKPNNLLILDEPTNDLDVETLELLEEILTDYQGTLLIVSHDRQFIDNTATECYMFEGDGVLNKYVGGFHDAKQQQTNYFAVKAENAAKTPSAKKESAVEIKPISAPTVKKAVKLSYKEQRELEQLPQLLEDLEQKITALQEEIGSPEFFQGSRDYTSAILQQLADTEQALEDAFMRWEELEEKKNAMK</sequence>
<feature type="domain" description="ABC transporter" evidence="12">
    <location>
        <begin position="320"/>
        <end position="538"/>
    </location>
</feature>
<dbReference type="OrthoDB" id="9762051at2"/>
<evidence type="ECO:0000256" key="10">
    <source>
        <dbReference type="ARBA" id="ARBA00061478"/>
    </source>
</evidence>
<dbReference type="Pfam" id="PF00005">
    <property type="entry name" value="ABC_tran"/>
    <property type="match status" value="2"/>
</dbReference>
<evidence type="ECO:0000256" key="11">
    <source>
        <dbReference type="HAMAP-Rule" id="MF_00848"/>
    </source>
</evidence>
<dbReference type="InterPro" id="IPR003439">
    <property type="entry name" value="ABC_transporter-like_ATP-bd"/>
</dbReference>
<feature type="binding site" evidence="11">
    <location>
        <begin position="352"/>
        <end position="359"/>
    </location>
    <ligand>
        <name>ATP</name>
        <dbReference type="ChEBI" id="CHEBI:30616"/>
        <label>2</label>
    </ligand>
</feature>
<dbReference type="Pfam" id="PF12848">
    <property type="entry name" value="ABC_tran_Xtn"/>
    <property type="match status" value="1"/>
</dbReference>
<dbReference type="EMBL" id="PHGZ01000008">
    <property type="protein sequence ID" value="PJG83394.1"/>
    <property type="molecule type" value="Genomic_DNA"/>
</dbReference>
<keyword evidence="3 11" id="KW-0547">Nucleotide-binding</keyword>
<gene>
    <name evidence="11" type="primary">uup</name>
    <name evidence="13" type="ORF">CVP04_04530</name>
</gene>
<feature type="coiled-coil region" evidence="11">
    <location>
        <begin position="577"/>
        <end position="638"/>
    </location>
</feature>
<dbReference type="AlphaFoldDB" id="A0A2M8RWY3"/>
<dbReference type="GO" id="GO:0006281">
    <property type="term" value="P:DNA repair"/>
    <property type="evidence" value="ECO:0007669"/>
    <property type="project" value="UniProtKB-KW"/>
</dbReference>
<evidence type="ECO:0000256" key="9">
    <source>
        <dbReference type="ARBA" id="ARBA00049360"/>
    </source>
</evidence>
<dbReference type="InterPro" id="IPR032524">
    <property type="entry name" value="ABC_tran_C"/>
</dbReference>
<protein>
    <recommendedName>
        <fullName evidence="11">ATP-binding protein Uup</fullName>
        <ecNumber evidence="11">3.6.1.-</ecNumber>
    </recommendedName>
</protein>
<evidence type="ECO:0000256" key="8">
    <source>
        <dbReference type="ARBA" id="ARBA00023204"/>
    </source>
</evidence>
<comment type="function">
    <text evidence="11">Probably plays a role in ribosome assembly or function. May be involved in resolution of branched DNA intermediates that result from template switching in postreplication gaps. Binds DNA and has ATPase activity.</text>
</comment>
<dbReference type="Pfam" id="PF16326">
    <property type="entry name" value="ABC_tran_CTD"/>
    <property type="match status" value="1"/>
</dbReference>
<dbReference type="CDD" id="cd03221">
    <property type="entry name" value="ABCF_EF-3"/>
    <property type="match status" value="2"/>
</dbReference>
<dbReference type="InterPro" id="IPR017871">
    <property type="entry name" value="ABC_transporter-like_CS"/>
</dbReference>
<organism evidence="13 14">
    <name type="scientific">Caviibacterium pharyngocola</name>
    <dbReference type="NCBI Taxonomy" id="28159"/>
    <lineage>
        <taxon>Bacteria</taxon>
        <taxon>Pseudomonadati</taxon>
        <taxon>Pseudomonadota</taxon>
        <taxon>Gammaproteobacteria</taxon>
        <taxon>Pasteurellales</taxon>
        <taxon>Pasteurellaceae</taxon>
        <taxon>Caviibacterium</taxon>
    </lineage>
</organism>
<reference evidence="13 14" key="1">
    <citation type="submission" date="2017-11" db="EMBL/GenBank/DDBJ databases">
        <title>Reclassification of Bisgaard taxon 5 as Caviibacterium pharyngocola gen. nov., sp. nov.</title>
        <authorList>
            <person name="Christensen H."/>
        </authorList>
    </citation>
    <scope>NUCLEOTIDE SEQUENCE [LARGE SCALE GENOMIC DNA]</scope>
    <source>
        <strain evidence="13 14">7_3</strain>
    </source>
</reference>
<dbReference type="SUPFAM" id="SSF52540">
    <property type="entry name" value="P-loop containing nucleoside triphosphate hydrolases"/>
    <property type="match status" value="2"/>
</dbReference>
<evidence type="ECO:0000256" key="4">
    <source>
        <dbReference type="ARBA" id="ARBA00022763"/>
    </source>
</evidence>
<evidence type="ECO:0000313" key="13">
    <source>
        <dbReference type="EMBL" id="PJG83394.1"/>
    </source>
</evidence>
<dbReference type="PROSITE" id="PS50893">
    <property type="entry name" value="ABC_TRANSPORTER_2"/>
    <property type="match status" value="2"/>
</dbReference>
<dbReference type="Gene3D" id="3.40.50.300">
    <property type="entry name" value="P-loop containing nucleotide triphosphate hydrolases"/>
    <property type="match status" value="2"/>
</dbReference>
<dbReference type="RefSeq" id="WP_100296331.1">
    <property type="nucleotide sequence ID" value="NZ_PHGZ01000008.1"/>
</dbReference>
<dbReference type="InterPro" id="IPR003593">
    <property type="entry name" value="AAA+_ATPase"/>
</dbReference>
<evidence type="ECO:0000259" key="12">
    <source>
        <dbReference type="PROSITE" id="PS50893"/>
    </source>
</evidence>
<comment type="catalytic activity">
    <reaction evidence="9 11">
        <text>ATP + H2O = ADP + phosphate + H(+)</text>
        <dbReference type="Rhea" id="RHEA:13065"/>
        <dbReference type="ChEBI" id="CHEBI:15377"/>
        <dbReference type="ChEBI" id="CHEBI:15378"/>
        <dbReference type="ChEBI" id="CHEBI:30616"/>
        <dbReference type="ChEBI" id="CHEBI:43474"/>
        <dbReference type="ChEBI" id="CHEBI:456216"/>
    </reaction>
</comment>
<evidence type="ECO:0000256" key="2">
    <source>
        <dbReference type="ARBA" id="ARBA00022737"/>
    </source>
</evidence>
<evidence type="ECO:0000256" key="1">
    <source>
        <dbReference type="ARBA" id="ARBA00022490"/>
    </source>
</evidence>
<dbReference type="GO" id="GO:0043022">
    <property type="term" value="F:ribosome binding"/>
    <property type="evidence" value="ECO:0007669"/>
    <property type="project" value="UniProtKB-UniRule"/>
</dbReference>
<dbReference type="PROSITE" id="PS00211">
    <property type="entry name" value="ABC_TRANSPORTER_1"/>
    <property type="match status" value="2"/>
</dbReference>
<dbReference type="InterPro" id="IPR051309">
    <property type="entry name" value="ABCF_ATPase"/>
</dbReference>
<dbReference type="SMART" id="SM00382">
    <property type="entry name" value="AAA"/>
    <property type="match status" value="2"/>
</dbReference>
<dbReference type="InterPro" id="IPR032781">
    <property type="entry name" value="ABC_tran_Xtn"/>
</dbReference>
<evidence type="ECO:0000256" key="6">
    <source>
        <dbReference type="ARBA" id="ARBA00022840"/>
    </source>
</evidence>
<keyword evidence="8 11" id="KW-0234">DNA repair</keyword>
<evidence type="ECO:0000256" key="7">
    <source>
        <dbReference type="ARBA" id="ARBA00023125"/>
    </source>
</evidence>
<dbReference type="NCBIfam" id="NF008358">
    <property type="entry name" value="PRK11147.1"/>
    <property type="match status" value="1"/>
</dbReference>
<dbReference type="InterPro" id="IPR037118">
    <property type="entry name" value="Val-tRNA_synth_C_sf"/>
</dbReference>
<feature type="binding site" evidence="11">
    <location>
        <begin position="36"/>
        <end position="43"/>
    </location>
    <ligand>
        <name>ATP</name>
        <dbReference type="ChEBI" id="CHEBI:30616"/>
        <label>1</label>
    </ligand>
</feature>
<name>A0A2M8RWY3_9PAST</name>
<accession>A0A2M8RWY3</accession>
<dbReference type="GO" id="GO:0005524">
    <property type="term" value="F:ATP binding"/>
    <property type="evidence" value="ECO:0007669"/>
    <property type="project" value="UniProtKB-UniRule"/>
</dbReference>
<dbReference type="Proteomes" id="UP000230282">
    <property type="component" value="Unassembled WGS sequence"/>
</dbReference>
<dbReference type="HAMAP" id="MF_00848">
    <property type="entry name" value="Uup"/>
    <property type="match status" value="1"/>
</dbReference>
<evidence type="ECO:0000256" key="3">
    <source>
        <dbReference type="ARBA" id="ARBA00022741"/>
    </source>
</evidence>